<dbReference type="EC" id="2.4.1.16" evidence="2"/>
<dbReference type="InterPro" id="IPR029044">
    <property type="entry name" value="Nucleotide-diphossugar_trans"/>
</dbReference>
<feature type="region of interest" description="Disordered" evidence="10">
    <location>
        <begin position="1086"/>
        <end position="1149"/>
    </location>
</feature>
<organism evidence="13 14">
    <name type="scientific">Bifiguratus adelaidae</name>
    <dbReference type="NCBI Taxonomy" id="1938954"/>
    <lineage>
        <taxon>Eukaryota</taxon>
        <taxon>Fungi</taxon>
        <taxon>Fungi incertae sedis</taxon>
        <taxon>Mucoromycota</taxon>
        <taxon>Mucoromycotina</taxon>
        <taxon>Endogonomycetes</taxon>
        <taxon>Endogonales</taxon>
        <taxon>Endogonales incertae sedis</taxon>
        <taxon>Bifiguratus</taxon>
    </lineage>
</organism>
<dbReference type="Proteomes" id="UP000242875">
    <property type="component" value="Unassembled WGS sequence"/>
</dbReference>
<evidence type="ECO:0000256" key="4">
    <source>
        <dbReference type="ARBA" id="ARBA00022676"/>
    </source>
</evidence>
<evidence type="ECO:0000256" key="9">
    <source>
        <dbReference type="ARBA" id="ARBA00023180"/>
    </source>
</evidence>
<dbReference type="GO" id="GO:0005886">
    <property type="term" value="C:plasma membrane"/>
    <property type="evidence" value="ECO:0007669"/>
    <property type="project" value="UniProtKB-SubCell"/>
</dbReference>
<feature type="compositionally biased region" description="Polar residues" evidence="10">
    <location>
        <begin position="1106"/>
        <end position="1131"/>
    </location>
</feature>
<keyword evidence="8 11" id="KW-0472">Membrane</keyword>
<evidence type="ECO:0000256" key="11">
    <source>
        <dbReference type="SAM" id="Phobius"/>
    </source>
</evidence>
<feature type="transmembrane region" description="Helical" evidence="11">
    <location>
        <begin position="179"/>
        <end position="198"/>
    </location>
</feature>
<dbReference type="Pfam" id="PF03142">
    <property type="entry name" value="Chitin_synth_2"/>
    <property type="match status" value="1"/>
</dbReference>
<feature type="transmembrane region" description="Helical" evidence="11">
    <location>
        <begin position="903"/>
        <end position="925"/>
    </location>
</feature>
<dbReference type="OrthoDB" id="370884at2759"/>
<feature type="transmembrane region" description="Helical" evidence="11">
    <location>
        <begin position="424"/>
        <end position="451"/>
    </location>
</feature>
<feature type="compositionally biased region" description="Polar residues" evidence="10">
    <location>
        <begin position="1086"/>
        <end position="1098"/>
    </location>
</feature>
<evidence type="ECO:0000313" key="13">
    <source>
        <dbReference type="EMBL" id="OZJ04956.1"/>
    </source>
</evidence>
<dbReference type="GO" id="GO:0030428">
    <property type="term" value="C:cell septum"/>
    <property type="evidence" value="ECO:0007669"/>
    <property type="project" value="TreeGrafter"/>
</dbReference>
<name>A0A261Y2X1_9FUNG</name>
<evidence type="ECO:0000256" key="3">
    <source>
        <dbReference type="ARBA" id="ARBA00022475"/>
    </source>
</evidence>
<feature type="region of interest" description="Disordered" evidence="10">
    <location>
        <begin position="83"/>
        <end position="109"/>
    </location>
</feature>
<dbReference type="GO" id="GO:0004100">
    <property type="term" value="F:chitin synthase activity"/>
    <property type="evidence" value="ECO:0007669"/>
    <property type="project" value="UniProtKB-EC"/>
</dbReference>
<dbReference type="InterPro" id="IPR054295">
    <property type="entry name" value="CHS4-like_dom"/>
</dbReference>
<evidence type="ECO:0000256" key="7">
    <source>
        <dbReference type="ARBA" id="ARBA00022989"/>
    </source>
</evidence>
<keyword evidence="4" id="KW-0328">Glycosyltransferase</keyword>
<feature type="compositionally biased region" description="Basic and acidic residues" evidence="10">
    <location>
        <begin position="26"/>
        <end position="64"/>
    </location>
</feature>
<dbReference type="GO" id="GO:0006031">
    <property type="term" value="P:chitin biosynthetic process"/>
    <property type="evidence" value="ECO:0007669"/>
    <property type="project" value="TreeGrafter"/>
</dbReference>
<feature type="region of interest" description="Disordered" evidence="10">
    <location>
        <begin position="1181"/>
        <end position="1235"/>
    </location>
</feature>
<evidence type="ECO:0000259" key="12">
    <source>
        <dbReference type="Pfam" id="PF22997"/>
    </source>
</evidence>
<feature type="domain" description="Chitin synthase 4-like" evidence="12">
    <location>
        <begin position="328"/>
        <end position="410"/>
    </location>
</feature>
<keyword evidence="14" id="KW-1185">Reference proteome</keyword>
<comment type="caution">
    <text evidence="13">The sequence shown here is derived from an EMBL/GenBank/DDBJ whole genome shotgun (WGS) entry which is preliminary data.</text>
</comment>
<keyword evidence="9" id="KW-0325">Glycoprotein</keyword>
<dbReference type="Pfam" id="PF22997">
    <property type="entry name" value="CHS4"/>
    <property type="match status" value="1"/>
</dbReference>
<dbReference type="PANTHER" id="PTHR22914:SF41">
    <property type="entry name" value="CHITIN SYNTHASE 7"/>
    <property type="match status" value="1"/>
</dbReference>
<proteinExistence type="predicted"/>
<comment type="subcellular location">
    <subcellularLocation>
        <location evidence="1">Cell membrane</location>
        <topology evidence="1">Multi-pass membrane protein</topology>
    </subcellularLocation>
</comment>
<dbReference type="CDD" id="cd04190">
    <property type="entry name" value="Chitin_synth_C"/>
    <property type="match status" value="1"/>
</dbReference>
<evidence type="ECO:0000256" key="8">
    <source>
        <dbReference type="ARBA" id="ARBA00023136"/>
    </source>
</evidence>
<sequence>MSFARNHGPHGTVDQLNISPLSQVDAMHDDDDRNEGLQSSKDNDIKHKAESERDGSKTHRDTNGMHDLNIGIYPETTISTATAISRRSSLTPLEKQRPRQSGNIREPDQMAELRNMVHGAPLRPKQRSKKAPLIGPSPDHSAWELFAQIATFCCFPWLLSTCCGKKDALTQQAFREKLTLCYIIVFFWAVLAFVTFGLQRVLCSVQRVAYPFTTQSTNPPFQLQRTWRGNTVTVYGNVYPFAPVQQYLAKQNINLTEEYQNEDISALFDGDSEANSCVYVDRNYPRGQGTLRYPCIVKGPYGGSISKPDNSCLPLTDLQEFYKSDAWVTFEWSDLLPNAINGFHESAPLLVYGDTVLNISDYIASNEEFFGEATDTALLSSQGNDGSYLLSELPETKQAIACIQARYTAGVIASETMGCFAAQAIMYLTLIVIIGLIIVRFTMALTFQWFIAGRLVRKRGRHQLVQLPMPSNVLNSNNTQSMSKTVADQFQHIESSASLPSSFGSSRLFSSSKSDSSGQFNSGAIVDPLTDPTKLYTLMMVTCYSEGKASLFTTLDSLAETTYSDKYKIFFIIADGLITGSGETMSTPDICISMLDIDPQYADPQPCRYIAIADGEKRLNMAKVYAGHYVHKNARIPAILIVKCGTDEERRTAQKPGNRGKRDSQLILMSFYQRILFNDRLTELDFEIFTKIRHIMGGVNPDNFELVLLVDADTKVMPESLSAMVAAMVNDTSIMGLCGETRIANKRSSWVTAIQVFEYYISHHYAKAFESVFGGVTCLPGCFCLYRLKAPKNGGWVPLLANPDIVIEYNQNVVTTLHAKNLLLLGEDRFLSTLMLRTFPKRQMVFLPQAICKTVVPDTFSVLLSQRRRWINSTVHNLMELVLVSDLCGIACLSMQFAVLMELIGTVVLPAAITFTAYLIVQTIILQSPQWVPLLQLAVMIGGPALLIVITTRKIVYIGWMFIYLCALPIWNFVLPIYAFWHFDDFTWGATRKVAGEKAPTAHGEKEGEFDSSQIIMKKWDEWEWERIALSRGYKAPYRRSPAPSGSRGAMYRGHGGGAIAITSSSPSTPVSQVRSHYDAGVMNARASTSSGSTQNSTLHDDRKPSTASSSSFFTGQSHYQPPMSPSQHSSIYIPEDARHGSGTSSPAMLLAPSPLTAISHTMQRNFSGSVALPAQPAAFLSPSKAKQPKRRRSFERNLDRPFHTLPANRSQPHLPMDQGRFKAKTEAFQHKSIK</sequence>
<feature type="compositionally biased region" description="Basic and acidic residues" evidence="10">
    <location>
        <begin position="1220"/>
        <end position="1235"/>
    </location>
</feature>
<feature type="region of interest" description="Disordered" evidence="10">
    <location>
        <begin position="1"/>
        <end position="69"/>
    </location>
</feature>
<reference evidence="13 14" key="1">
    <citation type="journal article" date="2017" name="Mycologia">
        <title>Bifiguratus adelaidae, gen. et sp. nov., a new member of Mucoromycotina in endophytic and soil-dwelling habitats.</title>
        <authorList>
            <person name="Torres-Cruz T.J."/>
            <person name="Billingsley Tobias T.L."/>
            <person name="Almatruk M."/>
            <person name="Hesse C."/>
            <person name="Kuske C.R."/>
            <person name="Desiro A."/>
            <person name="Benucci G.M."/>
            <person name="Bonito G."/>
            <person name="Stajich J.E."/>
            <person name="Dunlap C."/>
            <person name="Arnold A.E."/>
            <person name="Porras-Alfaro A."/>
        </authorList>
    </citation>
    <scope>NUCLEOTIDE SEQUENCE [LARGE SCALE GENOMIC DNA]</scope>
    <source>
        <strain evidence="13 14">AZ0501</strain>
    </source>
</reference>
<dbReference type="EMBL" id="MVBO01000025">
    <property type="protein sequence ID" value="OZJ04956.1"/>
    <property type="molecule type" value="Genomic_DNA"/>
</dbReference>
<keyword evidence="7 11" id="KW-1133">Transmembrane helix</keyword>
<evidence type="ECO:0000256" key="5">
    <source>
        <dbReference type="ARBA" id="ARBA00022679"/>
    </source>
</evidence>
<evidence type="ECO:0000256" key="2">
    <source>
        <dbReference type="ARBA" id="ARBA00012543"/>
    </source>
</evidence>
<keyword evidence="3" id="KW-1003">Cell membrane</keyword>
<evidence type="ECO:0000256" key="10">
    <source>
        <dbReference type="SAM" id="MobiDB-lite"/>
    </source>
</evidence>
<feature type="transmembrane region" description="Helical" evidence="11">
    <location>
        <begin position="962"/>
        <end position="981"/>
    </location>
</feature>
<evidence type="ECO:0000313" key="14">
    <source>
        <dbReference type="Proteomes" id="UP000242875"/>
    </source>
</evidence>
<accession>A0A261Y2X1</accession>
<evidence type="ECO:0000256" key="1">
    <source>
        <dbReference type="ARBA" id="ARBA00004651"/>
    </source>
</evidence>
<dbReference type="AlphaFoldDB" id="A0A261Y2X1"/>
<dbReference type="PANTHER" id="PTHR22914">
    <property type="entry name" value="CHITIN SYNTHASE"/>
    <property type="match status" value="1"/>
</dbReference>
<dbReference type="SUPFAM" id="SSF53448">
    <property type="entry name" value="Nucleotide-diphospho-sugar transferases"/>
    <property type="match status" value="1"/>
</dbReference>
<evidence type="ECO:0000256" key="6">
    <source>
        <dbReference type="ARBA" id="ARBA00022692"/>
    </source>
</evidence>
<gene>
    <name evidence="13" type="ORF">BZG36_01735</name>
</gene>
<dbReference type="InterPro" id="IPR004835">
    <property type="entry name" value="Chitin_synth"/>
</dbReference>
<feature type="transmembrane region" description="Helical" evidence="11">
    <location>
        <begin position="931"/>
        <end position="950"/>
    </location>
</feature>
<protein>
    <recommendedName>
        <fullName evidence="2">chitin synthase</fullName>
        <ecNumber evidence="2">2.4.1.16</ecNumber>
    </recommendedName>
</protein>
<keyword evidence="6 11" id="KW-0812">Transmembrane</keyword>
<keyword evidence="5" id="KW-0808">Transferase</keyword>